<dbReference type="Pfam" id="PF04542">
    <property type="entry name" value="Sigma70_r2"/>
    <property type="match status" value="1"/>
</dbReference>
<evidence type="ECO:0000256" key="2">
    <source>
        <dbReference type="ARBA" id="ARBA00023015"/>
    </source>
</evidence>
<dbReference type="AlphaFoldDB" id="A0A9X3BHM3"/>
<dbReference type="InterPro" id="IPR039425">
    <property type="entry name" value="RNA_pol_sigma-70-like"/>
</dbReference>
<accession>A0A9X3BHM3</accession>
<evidence type="ECO:0000259" key="6">
    <source>
        <dbReference type="Pfam" id="PF08281"/>
    </source>
</evidence>
<proteinExistence type="inferred from homology"/>
<dbReference type="SUPFAM" id="SSF88946">
    <property type="entry name" value="Sigma2 domain of RNA polymerase sigma factors"/>
    <property type="match status" value="1"/>
</dbReference>
<protein>
    <submittedName>
        <fullName evidence="7">Sigma-70 family RNA polymerase sigma factor</fullName>
    </submittedName>
</protein>
<dbReference type="NCBIfam" id="TIGR02937">
    <property type="entry name" value="sigma70-ECF"/>
    <property type="match status" value="1"/>
</dbReference>
<dbReference type="GO" id="GO:0016987">
    <property type="term" value="F:sigma factor activity"/>
    <property type="evidence" value="ECO:0007669"/>
    <property type="project" value="UniProtKB-KW"/>
</dbReference>
<dbReference type="PANTHER" id="PTHR43133:SF46">
    <property type="entry name" value="RNA POLYMERASE SIGMA-70 FACTOR ECF SUBFAMILY"/>
    <property type="match status" value="1"/>
</dbReference>
<dbReference type="InterPro" id="IPR013324">
    <property type="entry name" value="RNA_pol_sigma_r3/r4-like"/>
</dbReference>
<evidence type="ECO:0000256" key="3">
    <source>
        <dbReference type="ARBA" id="ARBA00023082"/>
    </source>
</evidence>
<dbReference type="PANTHER" id="PTHR43133">
    <property type="entry name" value="RNA POLYMERASE ECF-TYPE SIGMA FACTO"/>
    <property type="match status" value="1"/>
</dbReference>
<comment type="similarity">
    <text evidence="1">Belongs to the sigma-70 factor family. ECF subfamily.</text>
</comment>
<evidence type="ECO:0000256" key="4">
    <source>
        <dbReference type="ARBA" id="ARBA00023163"/>
    </source>
</evidence>
<feature type="domain" description="RNA polymerase sigma factor 70 region 4 type 2" evidence="6">
    <location>
        <begin position="125"/>
        <end position="176"/>
    </location>
</feature>
<keyword evidence="8" id="KW-1185">Reference proteome</keyword>
<dbReference type="Proteomes" id="UP001155483">
    <property type="component" value="Unassembled WGS sequence"/>
</dbReference>
<gene>
    <name evidence="7" type="ORF">OCK74_25825</name>
</gene>
<dbReference type="GO" id="GO:0006352">
    <property type="term" value="P:DNA-templated transcription initiation"/>
    <property type="evidence" value="ECO:0007669"/>
    <property type="project" value="InterPro"/>
</dbReference>
<dbReference type="InterPro" id="IPR014284">
    <property type="entry name" value="RNA_pol_sigma-70_dom"/>
</dbReference>
<evidence type="ECO:0000313" key="7">
    <source>
        <dbReference type="EMBL" id="MCU7552564.1"/>
    </source>
</evidence>
<dbReference type="Pfam" id="PF08281">
    <property type="entry name" value="Sigma70_r4_2"/>
    <property type="match status" value="1"/>
</dbReference>
<comment type="caution">
    <text evidence="7">The sequence shown here is derived from an EMBL/GenBank/DDBJ whole genome shotgun (WGS) entry which is preliminary data.</text>
</comment>
<dbReference type="EMBL" id="JAOTIF010000037">
    <property type="protein sequence ID" value="MCU7552564.1"/>
    <property type="molecule type" value="Genomic_DNA"/>
</dbReference>
<reference evidence="7" key="1">
    <citation type="submission" date="2022-09" db="EMBL/GenBank/DDBJ databases">
        <authorList>
            <person name="Yuan C."/>
            <person name="Ke Z."/>
        </authorList>
    </citation>
    <scope>NUCLEOTIDE SEQUENCE</scope>
    <source>
        <strain evidence="7">LB-8</strain>
    </source>
</reference>
<keyword evidence="3" id="KW-0731">Sigma factor</keyword>
<evidence type="ECO:0000259" key="5">
    <source>
        <dbReference type="Pfam" id="PF04542"/>
    </source>
</evidence>
<name>A0A9X3BHM3_9BACT</name>
<keyword evidence="4" id="KW-0804">Transcription</keyword>
<feature type="domain" description="RNA polymerase sigma-70 region 2" evidence="5">
    <location>
        <begin position="31"/>
        <end position="93"/>
    </location>
</feature>
<reference evidence="7" key="2">
    <citation type="submission" date="2023-04" db="EMBL/GenBank/DDBJ databases">
        <title>Paracnuella aquatica gen. nov., sp. nov., a member of the family Chitinophagaceae isolated from a hot spring.</title>
        <authorList>
            <person name="Wang C."/>
        </authorList>
    </citation>
    <scope>NUCLEOTIDE SEQUENCE</scope>
    <source>
        <strain evidence="7">LB-8</strain>
    </source>
</reference>
<dbReference type="InterPro" id="IPR007627">
    <property type="entry name" value="RNA_pol_sigma70_r2"/>
</dbReference>
<dbReference type="InterPro" id="IPR013249">
    <property type="entry name" value="RNA_pol_sigma70_r4_t2"/>
</dbReference>
<dbReference type="Gene3D" id="1.10.1740.10">
    <property type="match status" value="1"/>
</dbReference>
<dbReference type="RefSeq" id="WP_279300001.1">
    <property type="nucleotide sequence ID" value="NZ_JAOTIF010000037.1"/>
</dbReference>
<dbReference type="CDD" id="cd06171">
    <property type="entry name" value="Sigma70_r4"/>
    <property type="match status" value="1"/>
</dbReference>
<organism evidence="7 8">
    <name type="scientific">Paraflavisolibacter caeni</name>
    <dbReference type="NCBI Taxonomy" id="2982496"/>
    <lineage>
        <taxon>Bacteria</taxon>
        <taxon>Pseudomonadati</taxon>
        <taxon>Bacteroidota</taxon>
        <taxon>Chitinophagia</taxon>
        <taxon>Chitinophagales</taxon>
        <taxon>Chitinophagaceae</taxon>
        <taxon>Paraflavisolibacter</taxon>
    </lineage>
</organism>
<keyword evidence="2" id="KW-0805">Transcription regulation</keyword>
<evidence type="ECO:0000256" key="1">
    <source>
        <dbReference type="ARBA" id="ARBA00010641"/>
    </source>
</evidence>
<sequence length="205" mass="24275">MDLTLENYHTESLLLRQLSQGSAAAFDELYYRYYEPVRLNILKITRDDAVTDDILQEVFICLWEKREKFASYEKISGWLFVTSHNCALNYLRNLSVERLRQKTLAKVDEMTHWPLEDAYQEMQLRLLEEAIAQLPPHRRRVFELCRFQGKSYDETATELAISKNTVKDHLARARETIHSYMQFHTQGMQKKIALLLVIILGDHFF</sequence>
<dbReference type="InterPro" id="IPR036388">
    <property type="entry name" value="WH-like_DNA-bd_sf"/>
</dbReference>
<dbReference type="InterPro" id="IPR013325">
    <property type="entry name" value="RNA_pol_sigma_r2"/>
</dbReference>
<dbReference type="Gene3D" id="1.10.10.10">
    <property type="entry name" value="Winged helix-like DNA-binding domain superfamily/Winged helix DNA-binding domain"/>
    <property type="match status" value="1"/>
</dbReference>
<dbReference type="GO" id="GO:0003677">
    <property type="term" value="F:DNA binding"/>
    <property type="evidence" value="ECO:0007669"/>
    <property type="project" value="InterPro"/>
</dbReference>
<evidence type="ECO:0000313" key="8">
    <source>
        <dbReference type="Proteomes" id="UP001155483"/>
    </source>
</evidence>
<dbReference type="SUPFAM" id="SSF88659">
    <property type="entry name" value="Sigma3 and sigma4 domains of RNA polymerase sigma factors"/>
    <property type="match status" value="1"/>
</dbReference>